<dbReference type="SUPFAM" id="SSF56784">
    <property type="entry name" value="HAD-like"/>
    <property type="match status" value="1"/>
</dbReference>
<dbReference type="Proteomes" id="UP000177907">
    <property type="component" value="Unassembled WGS sequence"/>
</dbReference>
<dbReference type="InterPro" id="IPR036412">
    <property type="entry name" value="HAD-like_sf"/>
</dbReference>
<organism evidence="1 2">
    <name type="scientific">Candidatus Magasanikbacteria bacterium RIFOXYC2_FULL_42_28</name>
    <dbReference type="NCBI Taxonomy" id="1798704"/>
    <lineage>
        <taxon>Bacteria</taxon>
        <taxon>Candidatus Magasanikiibacteriota</taxon>
    </lineage>
</organism>
<sequence>MIKAIFFDMGGVICEEGFRSGIRQYEIEKNIPEGEFYRVVHDFQGWKDFTMGLITEKEYLNMCAQRAGQIPFDSECYVRVIDDLTIPNVAMIQYIKDISKQLATGIISNHPAEWYARFVQKTGLEKVLTARMVSGYEHLRKPDIKMFVGACAKAHVNPKEAAYVDDREDMLINCESIGMKGIVFDGNMDKLKQSINLLIN</sequence>
<dbReference type="InterPro" id="IPR023214">
    <property type="entry name" value="HAD_sf"/>
</dbReference>
<dbReference type="EMBL" id="MFQZ01000002">
    <property type="protein sequence ID" value="OGH88440.1"/>
    <property type="molecule type" value="Genomic_DNA"/>
</dbReference>
<reference evidence="1 2" key="1">
    <citation type="journal article" date="2016" name="Nat. Commun.">
        <title>Thousands of microbial genomes shed light on interconnected biogeochemical processes in an aquifer system.</title>
        <authorList>
            <person name="Anantharaman K."/>
            <person name="Brown C.T."/>
            <person name="Hug L.A."/>
            <person name="Sharon I."/>
            <person name="Castelle C.J."/>
            <person name="Probst A.J."/>
            <person name="Thomas B.C."/>
            <person name="Singh A."/>
            <person name="Wilkins M.J."/>
            <person name="Karaoz U."/>
            <person name="Brodie E.L."/>
            <person name="Williams K.H."/>
            <person name="Hubbard S.S."/>
            <person name="Banfield J.F."/>
        </authorList>
    </citation>
    <scope>NUCLEOTIDE SEQUENCE [LARGE SCALE GENOMIC DNA]</scope>
</reference>
<dbReference type="PANTHER" id="PTHR43611:SF3">
    <property type="entry name" value="FLAVIN MONONUCLEOTIDE HYDROLASE 1, CHLOROPLATIC"/>
    <property type="match status" value="1"/>
</dbReference>
<accession>A0A1F6NX92</accession>
<dbReference type="Gene3D" id="3.40.50.1000">
    <property type="entry name" value="HAD superfamily/HAD-like"/>
    <property type="match status" value="1"/>
</dbReference>
<name>A0A1F6NX92_9BACT</name>
<evidence type="ECO:0008006" key="3">
    <source>
        <dbReference type="Google" id="ProtNLM"/>
    </source>
</evidence>
<dbReference type="InterPro" id="IPR023198">
    <property type="entry name" value="PGP-like_dom2"/>
</dbReference>
<dbReference type="STRING" id="1798704.A3J93_04220"/>
<dbReference type="SFLD" id="SFLDS00003">
    <property type="entry name" value="Haloacid_Dehalogenase"/>
    <property type="match status" value="1"/>
</dbReference>
<comment type="caution">
    <text evidence="1">The sequence shown here is derived from an EMBL/GenBank/DDBJ whole genome shotgun (WGS) entry which is preliminary data.</text>
</comment>
<proteinExistence type="predicted"/>
<protein>
    <recommendedName>
        <fullName evidence="3">Haloacid dehalogenase</fullName>
    </recommendedName>
</protein>
<evidence type="ECO:0000313" key="2">
    <source>
        <dbReference type="Proteomes" id="UP000177907"/>
    </source>
</evidence>
<evidence type="ECO:0000313" key="1">
    <source>
        <dbReference type="EMBL" id="OGH88440.1"/>
    </source>
</evidence>
<dbReference type="PANTHER" id="PTHR43611">
    <property type="entry name" value="ALPHA-D-GLUCOSE 1-PHOSPHATE PHOSPHATASE"/>
    <property type="match status" value="1"/>
</dbReference>
<dbReference type="SFLD" id="SFLDG01129">
    <property type="entry name" value="C1.5:_HAD__Beta-PGM__Phosphata"/>
    <property type="match status" value="1"/>
</dbReference>
<dbReference type="Gene3D" id="1.10.150.240">
    <property type="entry name" value="Putative phosphatase, domain 2"/>
    <property type="match status" value="1"/>
</dbReference>
<dbReference type="AlphaFoldDB" id="A0A1F6NX92"/>
<dbReference type="Pfam" id="PF00702">
    <property type="entry name" value="Hydrolase"/>
    <property type="match status" value="1"/>
</dbReference>
<gene>
    <name evidence="1" type="ORF">A3J93_04220</name>
</gene>